<evidence type="ECO:0000256" key="1">
    <source>
        <dbReference type="ARBA" id="ARBA00006484"/>
    </source>
</evidence>
<dbReference type="PANTHER" id="PTHR42760">
    <property type="entry name" value="SHORT-CHAIN DEHYDROGENASES/REDUCTASES FAMILY MEMBER"/>
    <property type="match status" value="1"/>
</dbReference>
<reference evidence="3 4" key="1">
    <citation type="submission" date="2024-08" db="EMBL/GenBank/DDBJ databases">
        <title>Genome sequence of Streptomyces aureus CACIA-1.46HGO.</title>
        <authorList>
            <person name="Evangelista-Martinez Z."/>
        </authorList>
    </citation>
    <scope>NUCLEOTIDE SEQUENCE [LARGE SCALE GENOMIC DNA]</scope>
    <source>
        <strain evidence="3 4">CACIA-1.46HGO</strain>
    </source>
</reference>
<comment type="similarity">
    <text evidence="1">Belongs to the short-chain dehydrogenases/reductases (SDR) family.</text>
</comment>
<accession>A0ABV4T1L8</accession>
<name>A0ABV4T1L8_9ACTN</name>
<dbReference type="Pfam" id="PF13561">
    <property type="entry name" value="adh_short_C2"/>
    <property type="match status" value="1"/>
</dbReference>
<evidence type="ECO:0000313" key="4">
    <source>
        <dbReference type="Proteomes" id="UP001571476"/>
    </source>
</evidence>
<proteinExistence type="inferred from homology"/>
<organism evidence="3 4">
    <name type="scientific">Streptomyces aureus</name>
    <dbReference type="NCBI Taxonomy" id="193461"/>
    <lineage>
        <taxon>Bacteria</taxon>
        <taxon>Bacillati</taxon>
        <taxon>Actinomycetota</taxon>
        <taxon>Actinomycetes</taxon>
        <taxon>Kitasatosporales</taxon>
        <taxon>Streptomycetaceae</taxon>
        <taxon>Streptomyces</taxon>
    </lineage>
</organism>
<protein>
    <submittedName>
        <fullName evidence="3">SDR family NAD(P)-dependent oxidoreductase</fullName>
        <ecNumber evidence="3">1.1.1.-</ecNumber>
    </submittedName>
</protein>
<keyword evidence="4" id="KW-1185">Reference proteome</keyword>
<evidence type="ECO:0000313" key="3">
    <source>
        <dbReference type="EMBL" id="MFA3843374.1"/>
    </source>
</evidence>
<dbReference type="EMBL" id="JBGOSP010000058">
    <property type="protein sequence ID" value="MFA3843374.1"/>
    <property type="molecule type" value="Genomic_DNA"/>
</dbReference>
<dbReference type="PRINTS" id="PR00080">
    <property type="entry name" value="SDRFAMILY"/>
</dbReference>
<dbReference type="InterPro" id="IPR002347">
    <property type="entry name" value="SDR_fam"/>
</dbReference>
<dbReference type="GO" id="GO:0016491">
    <property type="term" value="F:oxidoreductase activity"/>
    <property type="evidence" value="ECO:0007669"/>
    <property type="project" value="UniProtKB-KW"/>
</dbReference>
<gene>
    <name evidence="3" type="ORF">ACEG43_45925</name>
</gene>
<dbReference type="PANTHER" id="PTHR42760:SF133">
    <property type="entry name" value="3-OXOACYL-[ACYL-CARRIER-PROTEIN] REDUCTASE"/>
    <property type="match status" value="1"/>
</dbReference>
<sequence length="252" mass="25766">MIEKHTQTNWPGIAGKHAMVTGAAGGQGAATAQGLVAAGATVTLLDLDERVRETAEQLGRAAGAVVGDVGDPAVWAEAVTVGRAAAGCIDILVNNAGIYRRGPIEEMALEEIDLIYRVNQLAPMLGARAVLPSMRAAGNGSIINVSSTAGITGDAYIAAYTATKWALRGLTRSLANELAASGIRVNCVIPGLIDTAMAAANGAATNESILARTFLKRMGRSDEVAPATLFLASDHASYITGIEIVVDGGLSV</sequence>
<dbReference type="PRINTS" id="PR00081">
    <property type="entry name" value="GDHRDH"/>
</dbReference>
<comment type="caution">
    <text evidence="3">The sequence shown here is derived from an EMBL/GenBank/DDBJ whole genome shotgun (WGS) entry which is preliminary data.</text>
</comment>
<dbReference type="SUPFAM" id="SSF51735">
    <property type="entry name" value="NAD(P)-binding Rossmann-fold domains"/>
    <property type="match status" value="1"/>
</dbReference>
<keyword evidence="2 3" id="KW-0560">Oxidoreductase</keyword>
<dbReference type="Gene3D" id="3.40.50.720">
    <property type="entry name" value="NAD(P)-binding Rossmann-like Domain"/>
    <property type="match status" value="1"/>
</dbReference>
<dbReference type="CDD" id="cd05233">
    <property type="entry name" value="SDR_c"/>
    <property type="match status" value="1"/>
</dbReference>
<dbReference type="EC" id="1.1.1.-" evidence="3"/>
<dbReference type="Proteomes" id="UP001571476">
    <property type="component" value="Unassembled WGS sequence"/>
</dbReference>
<dbReference type="PROSITE" id="PS00061">
    <property type="entry name" value="ADH_SHORT"/>
    <property type="match status" value="1"/>
</dbReference>
<dbReference type="InterPro" id="IPR036291">
    <property type="entry name" value="NAD(P)-bd_dom_sf"/>
</dbReference>
<dbReference type="RefSeq" id="WP_372567196.1">
    <property type="nucleotide sequence ID" value="NZ_JBGOSP010000058.1"/>
</dbReference>
<dbReference type="InterPro" id="IPR020904">
    <property type="entry name" value="Sc_DH/Rdtase_CS"/>
</dbReference>
<evidence type="ECO:0000256" key="2">
    <source>
        <dbReference type="ARBA" id="ARBA00023002"/>
    </source>
</evidence>